<sequence length="102" mass="11678">MPSKCKRGQNSPPKTRNKRRIYKSPNFPAMGDVVFGTVSGPDYWERVSTPGKEHESTENWWGERINDVKKVKEYLELVAGPKWKTYICLSNGTTARSKTEKS</sequence>
<dbReference type="EMBL" id="JBFOLK010000001">
    <property type="protein sequence ID" value="KAL2540179.1"/>
    <property type="molecule type" value="Genomic_DNA"/>
</dbReference>
<keyword evidence="3" id="KW-1185">Reference proteome</keyword>
<proteinExistence type="predicted"/>
<comment type="caution">
    <text evidence="2">The sequence shown here is derived from an EMBL/GenBank/DDBJ whole genome shotgun (WGS) entry which is preliminary data.</text>
</comment>
<dbReference type="PANTHER" id="PTHR47076">
    <property type="entry name" value="NHL DOMAIN PROTEIN"/>
    <property type="match status" value="1"/>
</dbReference>
<name>A0ABD1VS25_9LAMI</name>
<protein>
    <submittedName>
        <fullName evidence="2">Uncharacterized protein</fullName>
    </submittedName>
</protein>
<dbReference type="AlphaFoldDB" id="A0ABD1VS25"/>
<feature type="region of interest" description="Disordered" evidence="1">
    <location>
        <begin position="1"/>
        <end position="26"/>
    </location>
</feature>
<gene>
    <name evidence="2" type="ORF">Adt_01157</name>
</gene>
<organism evidence="2 3">
    <name type="scientific">Abeliophyllum distichum</name>
    <dbReference type="NCBI Taxonomy" id="126358"/>
    <lineage>
        <taxon>Eukaryota</taxon>
        <taxon>Viridiplantae</taxon>
        <taxon>Streptophyta</taxon>
        <taxon>Embryophyta</taxon>
        <taxon>Tracheophyta</taxon>
        <taxon>Spermatophyta</taxon>
        <taxon>Magnoliopsida</taxon>
        <taxon>eudicotyledons</taxon>
        <taxon>Gunneridae</taxon>
        <taxon>Pentapetalae</taxon>
        <taxon>asterids</taxon>
        <taxon>lamiids</taxon>
        <taxon>Lamiales</taxon>
        <taxon>Oleaceae</taxon>
        <taxon>Forsythieae</taxon>
        <taxon>Abeliophyllum</taxon>
    </lineage>
</organism>
<accession>A0ABD1VS25</accession>
<dbReference type="Proteomes" id="UP001604336">
    <property type="component" value="Unassembled WGS sequence"/>
</dbReference>
<evidence type="ECO:0000313" key="2">
    <source>
        <dbReference type="EMBL" id="KAL2540179.1"/>
    </source>
</evidence>
<evidence type="ECO:0000256" key="1">
    <source>
        <dbReference type="SAM" id="MobiDB-lite"/>
    </source>
</evidence>
<dbReference type="PANTHER" id="PTHR47076:SF12">
    <property type="entry name" value="NHL DOMAIN-CONTAINING PROTEIN"/>
    <property type="match status" value="1"/>
</dbReference>
<evidence type="ECO:0000313" key="3">
    <source>
        <dbReference type="Proteomes" id="UP001604336"/>
    </source>
</evidence>
<reference evidence="3" key="1">
    <citation type="submission" date="2024-07" db="EMBL/GenBank/DDBJ databases">
        <title>Two chromosome-level genome assemblies of Korean endemic species Abeliophyllum distichum and Forsythia ovata (Oleaceae).</title>
        <authorList>
            <person name="Jang H."/>
        </authorList>
    </citation>
    <scope>NUCLEOTIDE SEQUENCE [LARGE SCALE GENOMIC DNA]</scope>
</reference>